<protein>
    <submittedName>
        <fullName evidence="1">Uncharacterized protein</fullName>
    </submittedName>
</protein>
<keyword evidence="2" id="KW-1185">Reference proteome</keyword>
<reference evidence="1" key="2">
    <citation type="submission" date="2020-11" db="EMBL/GenBank/DDBJ databases">
        <authorList>
            <person name="McCartney M.A."/>
            <person name="Auch B."/>
            <person name="Kono T."/>
            <person name="Mallez S."/>
            <person name="Becker A."/>
            <person name="Gohl D.M."/>
            <person name="Silverstein K.A.T."/>
            <person name="Koren S."/>
            <person name="Bechman K.B."/>
            <person name="Herman A."/>
            <person name="Abrahante J.E."/>
            <person name="Garbe J."/>
        </authorList>
    </citation>
    <scope>NUCLEOTIDE SEQUENCE</scope>
    <source>
        <strain evidence="1">Duluth1</strain>
        <tissue evidence="1">Whole animal</tissue>
    </source>
</reference>
<gene>
    <name evidence="1" type="ORF">DPMN_065055</name>
</gene>
<evidence type="ECO:0000313" key="2">
    <source>
        <dbReference type="Proteomes" id="UP000828390"/>
    </source>
</evidence>
<dbReference type="Proteomes" id="UP000828390">
    <property type="component" value="Unassembled WGS sequence"/>
</dbReference>
<comment type="caution">
    <text evidence="1">The sequence shown here is derived from an EMBL/GenBank/DDBJ whole genome shotgun (WGS) entry which is preliminary data.</text>
</comment>
<sequence>MQEDFGILKNIALETDKLLSDTTTTTHGYEKTVSDKGFAFLVKDRILSDRKIATLENDYAVSHNRSDNVGNVLFFLFEIYYYVSINNKGCSFKIS</sequence>
<dbReference type="AlphaFoldDB" id="A0A9D4HLP5"/>
<organism evidence="1 2">
    <name type="scientific">Dreissena polymorpha</name>
    <name type="common">Zebra mussel</name>
    <name type="synonym">Mytilus polymorpha</name>
    <dbReference type="NCBI Taxonomy" id="45954"/>
    <lineage>
        <taxon>Eukaryota</taxon>
        <taxon>Metazoa</taxon>
        <taxon>Spiralia</taxon>
        <taxon>Lophotrochozoa</taxon>
        <taxon>Mollusca</taxon>
        <taxon>Bivalvia</taxon>
        <taxon>Autobranchia</taxon>
        <taxon>Heteroconchia</taxon>
        <taxon>Euheterodonta</taxon>
        <taxon>Imparidentia</taxon>
        <taxon>Neoheterodontei</taxon>
        <taxon>Myida</taxon>
        <taxon>Dreissenoidea</taxon>
        <taxon>Dreissenidae</taxon>
        <taxon>Dreissena</taxon>
    </lineage>
</organism>
<reference evidence="1" key="1">
    <citation type="journal article" date="2019" name="bioRxiv">
        <title>The Genome of the Zebra Mussel, Dreissena polymorpha: A Resource for Invasive Species Research.</title>
        <authorList>
            <person name="McCartney M.A."/>
            <person name="Auch B."/>
            <person name="Kono T."/>
            <person name="Mallez S."/>
            <person name="Zhang Y."/>
            <person name="Obille A."/>
            <person name="Becker A."/>
            <person name="Abrahante J.E."/>
            <person name="Garbe J."/>
            <person name="Badalamenti J.P."/>
            <person name="Herman A."/>
            <person name="Mangelson H."/>
            <person name="Liachko I."/>
            <person name="Sullivan S."/>
            <person name="Sone E.D."/>
            <person name="Koren S."/>
            <person name="Silverstein K.A.T."/>
            <person name="Beckman K.B."/>
            <person name="Gohl D.M."/>
        </authorList>
    </citation>
    <scope>NUCLEOTIDE SEQUENCE</scope>
    <source>
        <strain evidence="1">Duluth1</strain>
        <tissue evidence="1">Whole animal</tissue>
    </source>
</reference>
<evidence type="ECO:0000313" key="1">
    <source>
        <dbReference type="EMBL" id="KAH3722103.1"/>
    </source>
</evidence>
<proteinExistence type="predicted"/>
<accession>A0A9D4HLP5</accession>
<name>A0A9D4HLP5_DREPO</name>
<dbReference type="EMBL" id="JAIWYP010000013">
    <property type="protein sequence ID" value="KAH3722103.1"/>
    <property type="molecule type" value="Genomic_DNA"/>
</dbReference>